<dbReference type="InterPro" id="IPR024083">
    <property type="entry name" value="Fumarase/histidase_N"/>
</dbReference>
<evidence type="ECO:0000259" key="2">
    <source>
        <dbReference type="SMART" id="SM00998"/>
    </source>
</evidence>
<protein>
    <submittedName>
        <fullName evidence="4">Adenylosuccinate lyase C-terminal domain-containing protein</fullName>
    </submittedName>
</protein>
<keyword evidence="3" id="KW-1185">Reference proteome</keyword>
<dbReference type="InterPro" id="IPR008948">
    <property type="entry name" value="L-Aspartase-like"/>
</dbReference>
<evidence type="ECO:0000313" key="3">
    <source>
        <dbReference type="Proteomes" id="UP000887540"/>
    </source>
</evidence>
<dbReference type="Pfam" id="PF10397">
    <property type="entry name" value="ADSL_C"/>
    <property type="match status" value="1"/>
</dbReference>
<dbReference type="WBParaSite" id="ACRNAN_scaffold2853.g22307.t1">
    <property type="protein sequence ID" value="ACRNAN_scaffold2853.g22307.t1"/>
    <property type="gene ID" value="ACRNAN_scaffold2853.g22307"/>
</dbReference>
<dbReference type="AlphaFoldDB" id="A0A914DLU9"/>
<sequence>MSSSSHDTYSPVLVSRYCRNSPLLKIFSSRHKTELWRQLWIWLAEAELELGLPQVTQEAIDELQANKTNIDWQAIAENEKRLKHDVMAHNHAYGKICPKAAGIIHLGATSCYVQDNSDLIVQREALNFTLKRLAICLKRLAEFADRHKNDVTVGRTHYQPASLVTVGKRAVLWAQELLMVLGSAVNKICMDIRLLQMNEELFEPFEKDQIGSSAMPFKRNPMKTERINSLARKLMNAVNEGLQTLATQGFERTLDDSAIRRINIPDSFFTTEAILLTLQNVFEGMQLNEATSMRNVQKELPFLALEKTLMFLTEQGVSRQEAHEKIREVSLKGQEQKCSGEEISFAKMLEDPFFNKVREESLRYIADPLNFTGRCRTQVDRFLKEELHPKIDSYLKESEMVNTKVQLDV</sequence>
<dbReference type="SUPFAM" id="SSF48557">
    <property type="entry name" value="L-aspartase-like"/>
    <property type="match status" value="1"/>
</dbReference>
<dbReference type="SMART" id="SM00998">
    <property type="entry name" value="ADSL_C"/>
    <property type="match status" value="1"/>
</dbReference>
<name>A0A914DLU9_9BILA</name>
<reference evidence="4" key="1">
    <citation type="submission" date="2022-11" db="UniProtKB">
        <authorList>
            <consortium name="WormBaseParasite"/>
        </authorList>
    </citation>
    <scope>IDENTIFICATION</scope>
</reference>
<dbReference type="Pfam" id="PF00206">
    <property type="entry name" value="Lyase_1"/>
    <property type="match status" value="1"/>
</dbReference>
<dbReference type="GO" id="GO:0044208">
    <property type="term" value="P:'de novo' AMP biosynthetic process"/>
    <property type="evidence" value="ECO:0007669"/>
    <property type="project" value="TreeGrafter"/>
</dbReference>
<dbReference type="InterPro" id="IPR020557">
    <property type="entry name" value="Fumarate_lyase_CS"/>
</dbReference>
<proteinExistence type="predicted"/>
<dbReference type="GO" id="GO:0004018">
    <property type="term" value="F:N6-(1,2-dicarboxyethyl)AMP AMP-lyase (fumarate-forming) activity"/>
    <property type="evidence" value="ECO:0007669"/>
    <property type="project" value="TreeGrafter"/>
</dbReference>
<dbReference type="InterPro" id="IPR019468">
    <property type="entry name" value="AdenyloSucc_lyase_C"/>
</dbReference>
<dbReference type="Proteomes" id="UP000887540">
    <property type="component" value="Unplaced"/>
</dbReference>
<feature type="domain" description="Adenylosuccinate lyase C-terminal" evidence="2">
    <location>
        <begin position="300"/>
        <end position="383"/>
    </location>
</feature>
<dbReference type="GO" id="GO:0070626">
    <property type="term" value="F:(S)-2-(5-amino-1-(5-phospho-D-ribosyl)imidazole-4-carboxamido) succinate lyase (fumarate-forming) activity"/>
    <property type="evidence" value="ECO:0007669"/>
    <property type="project" value="TreeGrafter"/>
</dbReference>
<dbReference type="InterPro" id="IPR022761">
    <property type="entry name" value="Fumarate_lyase_N"/>
</dbReference>
<evidence type="ECO:0000313" key="4">
    <source>
        <dbReference type="WBParaSite" id="ACRNAN_scaffold2853.g22307.t1"/>
    </source>
</evidence>
<dbReference type="Gene3D" id="1.10.275.10">
    <property type="entry name" value="Fumarase/aspartase (N-terminal domain)"/>
    <property type="match status" value="1"/>
</dbReference>
<dbReference type="PANTHER" id="PTHR43172:SF1">
    <property type="entry name" value="ADENYLOSUCCINATE LYASE"/>
    <property type="match status" value="1"/>
</dbReference>
<keyword evidence="1" id="KW-0456">Lyase</keyword>
<dbReference type="PROSITE" id="PS00163">
    <property type="entry name" value="FUMARATE_LYASES"/>
    <property type="match status" value="1"/>
</dbReference>
<evidence type="ECO:0000256" key="1">
    <source>
        <dbReference type="ARBA" id="ARBA00023239"/>
    </source>
</evidence>
<dbReference type="PANTHER" id="PTHR43172">
    <property type="entry name" value="ADENYLOSUCCINATE LYASE"/>
    <property type="match status" value="1"/>
</dbReference>
<organism evidence="3 4">
    <name type="scientific">Acrobeloides nanus</name>
    <dbReference type="NCBI Taxonomy" id="290746"/>
    <lineage>
        <taxon>Eukaryota</taxon>
        <taxon>Metazoa</taxon>
        <taxon>Ecdysozoa</taxon>
        <taxon>Nematoda</taxon>
        <taxon>Chromadorea</taxon>
        <taxon>Rhabditida</taxon>
        <taxon>Tylenchina</taxon>
        <taxon>Cephalobomorpha</taxon>
        <taxon>Cephaloboidea</taxon>
        <taxon>Cephalobidae</taxon>
        <taxon>Acrobeloides</taxon>
    </lineage>
</organism>
<accession>A0A914DLU9</accession>
<dbReference type="Gene3D" id="1.20.200.10">
    <property type="entry name" value="Fumarase/aspartase (Central domain)"/>
    <property type="match status" value="2"/>
</dbReference>
<dbReference type="GO" id="GO:0005829">
    <property type="term" value="C:cytosol"/>
    <property type="evidence" value="ECO:0007669"/>
    <property type="project" value="TreeGrafter"/>
</dbReference>